<sequence length="581" mass="64737">MALAAIKHLLPGTEPRPDSYVVVLGAVRSGKSKVRMLSSALINSLVRGEGCPVGGDRRPCTRDIVIVSSPSSSSDIGPLKFIDTPGFESEKWSDEYNLSKILQTLIELKSNSPDVVYHALYCHSLCEGRFNKTGQRNFRAIFKLCLALDFQSFQIVTTFDKPNSQADQSTTPIEHYLRNHTEFRVALGSGAQMVHFDTKTPASLNNIRSGMRKVLAKRTSQQILVDYGPTSQCQLIENIFDQENRKATTELRSMLAQSNREIGRLRDRELELTQKLERMQELERVQKEHTTLLSRLHIQDNHEVSHLAQTLRSLNHAIESFCSDLTSDFLDNTPFGQDPEQTFMGCSHPDKLQALLNPSQAASSLVRSSTGQGMHISMFLECALQMIINQTIHLHVFERFYPGLQDVENTLLDSIYSGLRHRDPQPLSAKWRVDAIAMLSGNRPNNASGSVISLIERDIQHLFTCVYDKTTLNLGGLLSKLPKLVQQVIDFNHLLKAKVTLLGDFHTVYIPPGAVFDSRSMSIMDEEYLQGAGNPVLQITRGISSTSALGLRMTYASGSSSQPESVIVIKATVMTADHHCV</sequence>
<dbReference type="CDD" id="cd00882">
    <property type="entry name" value="Ras_like_GTPase"/>
    <property type="match status" value="1"/>
</dbReference>
<proteinExistence type="predicted"/>
<dbReference type="EMBL" id="CAJMWS010000095">
    <property type="protein sequence ID" value="CAE6360806.1"/>
    <property type="molecule type" value="Genomic_DNA"/>
</dbReference>
<dbReference type="Gene3D" id="3.40.50.300">
    <property type="entry name" value="P-loop containing nucleotide triphosphate hydrolases"/>
    <property type="match status" value="1"/>
</dbReference>
<dbReference type="Proteomes" id="UP000663846">
    <property type="component" value="Unassembled WGS sequence"/>
</dbReference>
<reference evidence="2" key="1">
    <citation type="submission" date="2021-01" db="EMBL/GenBank/DDBJ databases">
        <authorList>
            <person name="Kaushik A."/>
        </authorList>
    </citation>
    <scope>NUCLEOTIDE SEQUENCE</scope>
    <source>
        <strain evidence="2">AG1-1C</strain>
    </source>
</reference>
<protein>
    <recommendedName>
        <fullName evidence="4">G domain-containing protein</fullName>
    </recommendedName>
</protein>
<organism evidence="2 3">
    <name type="scientific">Rhizoctonia solani</name>
    <dbReference type="NCBI Taxonomy" id="456999"/>
    <lineage>
        <taxon>Eukaryota</taxon>
        <taxon>Fungi</taxon>
        <taxon>Dikarya</taxon>
        <taxon>Basidiomycota</taxon>
        <taxon>Agaricomycotina</taxon>
        <taxon>Agaricomycetes</taxon>
        <taxon>Cantharellales</taxon>
        <taxon>Ceratobasidiaceae</taxon>
        <taxon>Rhizoctonia</taxon>
    </lineage>
</organism>
<dbReference type="AlphaFoldDB" id="A0A8H2WCP5"/>
<accession>A0A8H2WCP5</accession>
<dbReference type="InterPro" id="IPR027417">
    <property type="entry name" value="P-loop_NTPase"/>
</dbReference>
<evidence type="ECO:0000313" key="2">
    <source>
        <dbReference type="EMBL" id="CAE6360806.1"/>
    </source>
</evidence>
<comment type="caution">
    <text evidence="2">The sequence shown here is derived from an EMBL/GenBank/DDBJ whole genome shotgun (WGS) entry which is preliminary data.</text>
</comment>
<gene>
    <name evidence="2" type="ORF">RDB_LOCUS18815</name>
</gene>
<dbReference type="SUPFAM" id="SSF52540">
    <property type="entry name" value="P-loop containing nucleoside triphosphate hydrolases"/>
    <property type="match status" value="1"/>
</dbReference>
<evidence type="ECO:0000256" key="1">
    <source>
        <dbReference type="SAM" id="Coils"/>
    </source>
</evidence>
<name>A0A8H2WCP5_9AGAM</name>
<evidence type="ECO:0008006" key="4">
    <source>
        <dbReference type="Google" id="ProtNLM"/>
    </source>
</evidence>
<feature type="coiled-coil region" evidence="1">
    <location>
        <begin position="255"/>
        <end position="285"/>
    </location>
</feature>
<keyword evidence="1" id="KW-0175">Coiled coil</keyword>
<evidence type="ECO:0000313" key="3">
    <source>
        <dbReference type="Proteomes" id="UP000663846"/>
    </source>
</evidence>